<sequence length="640" mass="71085">MFRQAEAILSKLRKAREEIVTIIRAAPPQKAKFKPGDLKFFWQFVRPVWKIGAISLFLVMLTTGLKALLPLTGKVFIDFVILKTGYGGIESALTWLGLGSLIPDIIQLSGSIEYVAAVMIIAAVIFGLLSTLAVYLTTVYQQELTFNLQTSLFDHVLRFPMAYIKDKQTGYLMSRVSDDVNLMQYLFSDAVTQIISSAFYILFGIAILMSLNLRLAVVIAATIPAYLAIRYLVSGRIRALSYRERESSAEVSRNMQEAISGVELVKSYATEKTEVGKVSVKLRDVIRARISRSVLISFAMSLMRGTMFALVLIIMLVGAGEIQAGRMTIGDFVAFISYLVFLSGAVNTLFYTYMSFQPAFASMDRLKEMFGVMPEFEWGNGGVKPDSVRGDVRFENVTFSYAPDQKVLNNISFEVKKGETVAIVGHSGAGKTTLVSLLLKLYQPQSGVIRLDGRSLAELDHAWLRQQISIVSQDIFLFNDTVENNIKYGRTDASHEDVERVAKKARIHDFIMSLPKGYDTLIGERGTKLSVGQRQRISIARAFLKDTPIVILDEPTSAIDPETEMYLKESLDELVKGRTTFIISHRMSLTEIADRVIVIDDGGVVQIGSYEELVAKEGLFATLKASDAKAQGKNVPDVSF</sequence>
<evidence type="ECO:0000259" key="8">
    <source>
        <dbReference type="PROSITE" id="PS50893"/>
    </source>
</evidence>
<dbReference type="Pfam" id="PF00005">
    <property type="entry name" value="ABC_tran"/>
    <property type="match status" value="1"/>
</dbReference>
<dbReference type="InterPro" id="IPR039421">
    <property type="entry name" value="Type_1_exporter"/>
</dbReference>
<dbReference type="GO" id="GO:0015421">
    <property type="term" value="F:ABC-type oligopeptide transporter activity"/>
    <property type="evidence" value="ECO:0007669"/>
    <property type="project" value="TreeGrafter"/>
</dbReference>
<dbReference type="FunFam" id="3.40.50.300:FF:000218">
    <property type="entry name" value="Multidrug ABC transporter ATP-binding protein"/>
    <property type="match status" value="1"/>
</dbReference>
<feature type="transmembrane region" description="Helical" evidence="7">
    <location>
        <begin position="293"/>
        <end position="320"/>
    </location>
</feature>
<keyword evidence="11" id="KW-1185">Reference proteome</keyword>
<evidence type="ECO:0000313" key="11">
    <source>
        <dbReference type="Proteomes" id="UP000000663"/>
    </source>
</evidence>
<evidence type="ECO:0000256" key="4">
    <source>
        <dbReference type="ARBA" id="ARBA00022840"/>
    </source>
</evidence>
<accession>Q0W2U1</accession>
<evidence type="ECO:0000256" key="1">
    <source>
        <dbReference type="ARBA" id="ARBA00004141"/>
    </source>
</evidence>
<evidence type="ECO:0000256" key="2">
    <source>
        <dbReference type="ARBA" id="ARBA00022692"/>
    </source>
</evidence>
<dbReference type="GeneID" id="5145696"/>
<dbReference type="InterPro" id="IPR036640">
    <property type="entry name" value="ABC1_TM_sf"/>
</dbReference>
<dbReference type="Gene3D" id="3.40.50.300">
    <property type="entry name" value="P-loop containing nucleotide triphosphate hydrolases"/>
    <property type="match status" value="1"/>
</dbReference>
<keyword evidence="4" id="KW-0067">ATP-binding</keyword>
<dbReference type="InterPro" id="IPR027417">
    <property type="entry name" value="P-loop_NTPase"/>
</dbReference>
<dbReference type="Gene3D" id="1.20.1560.10">
    <property type="entry name" value="ABC transporter type 1, transmembrane domain"/>
    <property type="match status" value="1"/>
</dbReference>
<dbReference type="InterPro" id="IPR011527">
    <property type="entry name" value="ABC1_TM_dom"/>
</dbReference>
<dbReference type="eggNOG" id="arCOG02841">
    <property type="taxonomic scope" value="Archaea"/>
</dbReference>
<feature type="transmembrane region" description="Helical" evidence="7">
    <location>
        <begin position="215"/>
        <end position="233"/>
    </location>
</feature>
<dbReference type="InterPro" id="IPR017871">
    <property type="entry name" value="ABC_transporter-like_CS"/>
</dbReference>
<dbReference type="SUPFAM" id="SSF52540">
    <property type="entry name" value="P-loop containing nucleoside triphosphate hydrolases"/>
    <property type="match status" value="1"/>
</dbReference>
<protein>
    <submittedName>
        <fullName evidence="10">ABC-type transport system, ATPase component</fullName>
    </submittedName>
</protein>
<reference evidence="10 11" key="1">
    <citation type="journal article" date="2006" name="Science">
        <title>Genome of rice cluster I archaea -- the key methane producers in the rice rhizosphere.</title>
        <authorList>
            <person name="Erkel C."/>
            <person name="Kube M."/>
            <person name="Reinhardt R."/>
            <person name="Liesack W."/>
        </authorList>
    </citation>
    <scope>NUCLEOTIDE SEQUENCE [LARGE SCALE GENOMIC DNA]</scope>
    <source>
        <strain evidence="11">DSM 22066 / NBRC 105507 / MRE50</strain>
    </source>
</reference>
<dbReference type="CDD" id="cd07346">
    <property type="entry name" value="ABC_6TM_exporters"/>
    <property type="match status" value="1"/>
</dbReference>
<evidence type="ECO:0000256" key="3">
    <source>
        <dbReference type="ARBA" id="ARBA00022741"/>
    </source>
</evidence>
<feature type="domain" description="ABC transporter" evidence="8">
    <location>
        <begin position="392"/>
        <end position="626"/>
    </location>
</feature>
<dbReference type="RefSeq" id="WP_012035278.1">
    <property type="nucleotide sequence ID" value="NC_009464.1"/>
</dbReference>
<dbReference type="PROSITE" id="PS50893">
    <property type="entry name" value="ABC_TRANSPORTER_2"/>
    <property type="match status" value="1"/>
</dbReference>
<dbReference type="Pfam" id="PF00664">
    <property type="entry name" value="ABC_membrane"/>
    <property type="match status" value="1"/>
</dbReference>
<comment type="subcellular location">
    <subcellularLocation>
        <location evidence="1">Membrane</location>
        <topology evidence="1">Multi-pass membrane protein</topology>
    </subcellularLocation>
</comment>
<keyword evidence="6 7" id="KW-0472">Membrane</keyword>
<feature type="transmembrane region" description="Helical" evidence="7">
    <location>
        <begin position="114"/>
        <end position="136"/>
    </location>
</feature>
<dbReference type="SUPFAM" id="SSF90123">
    <property type="entry name" value="ABC transporter transmembrane region"/>
    <property type="match status" value="1"/>
</dbReference>
<dbReference type="Proteomes" id="UP000000663">
    <property type="component" value="Chromosome"/>
</dbReference>
<keyword evidence="3" id="KW-0547">Nucleotide-binding</keyword>
<dbReference type="OrthoDB" id="121502at2157"/>
<feature type="domain" description="ABC transmembrane type-1" evidence="9">
    <location>
        <begin position="53"/>
        <end position="357"/>
    </location>
</feature>
<gene>
    <name evidence="10" type="ORF">RCIX2180</name>
</gene>
<organism evidence="10 11">
    <name type="scientific">Methanocella arvoryzae (strain DSM 22066 / NBRC 105507 / MRE50)</name>
    <dbReference type="NCBI Taxonomy" id="351160"/>
    <lineage>
        <taxon>Archaea</taxon>
        <taxon>Methanobacteriati</taxon>
        <taxon>Methanobacteriota</taxon>
        <taxon>Stenosarchaea group</taxon>
        <taxon>Methanomicrobia</taxon>
        <taxon>Methanocellales</taxon>
        <taxon>Methanocellaceae</taxon>
        <taxon>Methanocella</taxon>
    </lineage>
</organism>
<dbReference type="EMBL" id="AM114193">
    <property type="protein sequence ID" value="CAJ37302.1"/>
    <property type="molecule type" value="Genomic_DNA"/>
</dbReference>
<evidence type="ECO:0000256" key="7">
    <source>
        <dbReference type="SAM" id="Phobius"/>
    </source>
</evidence>
<evidence type="ECO:0000313" key="10">
    <source>
        <dbReference type="EMBL" id="CAJ37302.1"/>
    </source>
</evidence>
<evidence type="ECO:0000256" key="5">
    <source>
        <dbReference type="ARBA" id="ARBA00022989"/>
    </source>
</evidence>
<feature type="transmembrane region" description="Helical" evidence="7">
    <location>
        <begin position="332"/>
        <end position="353"/>
    </location>
</feature>
<keyword evidence="2 7" id="KW-0812">Transmembrane</keyword>
<dbReference type="GO" id="GO:0016020">
    <property type="term" value="C:membrane"/>
    <property type="evidence" value="ECO:0007669"/>
    <property type="project" value="UniProtKB-SubCell"/>
</dbReference>
<dbReference type="PROSITE" id="PS00211">
    <property type="entry name" value="ABC_TRANSPORTER_1"/>
    <property type="match status" value="1"/>
</dbReference>
<dbReference type="KEGG" id="rci:RCIX2180"/>
<dbReference type="AlphaFoldDB" id="Q0W2U1"/>
<dbReference type="SMART" id="SM00382">
    <property type="entry name" value="AAA"/>
    <property type="match status" value="1"/>
</dbReference>
<dbReference type="GO" id="GO:0016887">
    <property type="term" value="F:ATP hydrolysis activity"/>
    <property type="evidence" value="ECO:0007669"/>
    <property type="project" value="InterPro"/>
</dbReference>
<dbReference type="STRING" id="351160.RCIX2180"/>
<feature type="transmembrane region" description="Helical" evidence="7">
    <location>
        <begin position="190"/>
        <end position="209"/>
    </location>
</feature>
<proteinExistence type="predicted"/>
<dbReference type="InterPro" id="IPR003439">
    <property type="entry name" value="ABC_transporter-like_ATP-bd"/>
</dbReference>
<dbReference type="PANTHER" id="PTHR43394">
    <property type="entry name" value="ATP-DEPENDENT PERMEASE MDL1, MITOCHONDRIAL"/>
    <property type="match status" value="1"/>
</dbReference>
<keyword evidence="5 7" id="KW-1133">Transmembrane helix</keyword>
<feature type="transmembrane region" description="Helical" evidence="7">
    <location>
        <begin position="48"/>
        <end position="68"/>
    </location>
</feature>
<dbReference type="GO" id="GO:0005524">
    <property type="term" value="F:ATP binding"/>
    <property type="evidence" value="ECO:0007669"/>
    <property type="project" value="UniProtKB-KW"/>
</dbReference>
<dbReference type="PROSITE" id="PS50929">
    <property type="entry name" value="ABC_TM1F"/>
    <property type="match status" value="1"/>
</dbReference>
<dbReference type="InterPro" id="IPR003593">
    <property type="entry name" value="AAA+_ATPase"/>
</dbReference>
<evidence type="ECO:0000256" key="6">
    <source>
        <dbReference type="ARBA" id="ARBA00023136"/>
    </source>
</evidence>
<dbReference type="PANTHER" id="PTHR43394:SF1">
    <property type="entry name" value="ATP-BINDING CASSETTE SUB-FAMILY B MEMBER 10, MITOCHONDRIAL"/>
    <property type="match status" value="1"/>
</dbReference>
<name>Q0W2U1_METAR</name>
<evidence type="ECO:0000259" key="9">
    <source>
        <dbReference type="PROSITE" id="PS50929"/>
    </source>
</evidence>